<dbReference type="AlphaFoldDB" id="A0A815TAF5"/>
<organism evidence="1 2">
    <name type="scientific">Adineta ricciae</name>
    <name type="common">Rotifer</name>
    <dbReference type="NCBI Taxonomy" id="249248"/>
    <lineage>
        <taxon>Eukaryota</taxon>
        <taxon>Metazoa</taxon>
        <taxon>Spiralia</taxon>
        <taxon>Gnathifera</taxon>
        <taxon>Rotifera</taxon>
        <taxon>Eurotatoria</taxon>
        <taxon>Bdelloidea</taxon>
        <taxon>Adinetida</taxon>
        <taxon>Adinetidae</taxon>
        <taxon>Adineta</taxon>
    </lineage>
</organism>
<sequence length="102" mass="12241">MKVNFSCILLRFLLDLYIYILNKRLNRDFTMGHAIWCWNSARNSWLTMATKEFNAVWKTYSDIQCNIIKEAFYTGQDQVTVDDYIIDLRQFLQINIDDESKQ</sequence>
<gene>
    <name evidence="1" type="ORF">EDS130_LOCUS42711</name>
</gene>
<evidence type="ECO:0000313" key="2">
    <source>
        <dbReference type="Proteomes" id="UP000663852"/>
    </source>
</evidence>
<comment type="caution">
    <text evidence="1">The sequence shown here is derived from an EMBL/GenBank/DDBJ whole genome shotgun (WGS) entry which is preliminary data.</text>
</comment>
<protein>
    <submittedName>
        <fullName evidence="1">Uncharacterized protein</fullName>
    </submittedName>
</protein>
<reference evidence="1" key="1">
    <citation type="submission" date="2021-02" db="EMBL/GenBank/DDBJ databases">
        <authorList>
            <person name="Nowell W R."/>
        </authorList>
    </citation>
    <scope>NUCLEOTIDE SEQUENCE</scope>
</reference>
<evidence type="ECO:0000313" key="1">
    <source>
        <dbReference type="EMBL" id="CAF1502345.1"/>
    </source>
</evidence>
<name>A0A815TAF5_ADIRI</name>
<dbReference type="EMBL" id="CAJNOJ010000641">
    <property type="protein sequence ID" value="CAF1502345.1"/>
    <property type="molecule type" value="Genomic_DNA"/>
</dbReference>
<dbReference type="SUPFAM" id="SSF117839">
    <property type="entry name" value="WWE domain"/>
    <property type="match status" value="1"/>
</dbReference>
<accession>A0A815TAF5</accession>
<dbReference type="Proteomes" id="UP000663852">
    <property type="component" value="Unassembled WGS sequence"/>
</dbReference>
<dbReference type="InterPro" id="IPR037197">
    <property type="entry name" value="WWE_dom_sf"/>
</dbReference>
<proteinExistence type="predicted"/>